<dbReference type="PROSITE" id="PS52016">
    <property type="entry name" value="TONB_DEPENDENT_REC_3"/>
    <property type="match status" value="1"/>
</dbReference>
<evidence type="ECO:0000256" key="2">
    <source>
        <dbReference type="ARBA" id="ARBA00022448"/>
    </source>
</evidence>
<dbReference type="InterPro" id="IPR037066">
    <property type="entry name" value="Plug_dom_sf"/>
</dbReference>
<dbReference type="Pfam" id="PF07715">
    <property type="entry name" value="Plug"/>
    <property type="match status" value="1"/>
</dbReference>
<dbReference type="EMBL" id="QSCR01000002">
    <property type="protein sequence ID" value="RGY20861.1"/>
    <property type="molecule type" value="Genomic_DNA"/>
</dbReference>
<dbReference type="Proteomes" id="UP000286063">
    <property type="component" value="Unassembled WGS sequence"/>
</dbReference>
<proteinExistence type="inferred from homology"/>
<dbReference type="RefSeq" id="WP_117774622.1">
    <property type="nucleotide sequence ID" value="NZ_QSCR01000002.1"/>
</dbReference>
<dbReference type="AlphaFoldDB" id="A0A413ISZ3"/>
<dbReference type="InterPro" id="IPR008969">
    <property type="entry name" value="CarboxyPept-like_regulatory"/>
</dbReference>
<keyword evidence="3 7" id="KW-1134">Transmembrane beta strand</keyword>
<protein>
    <submittedName>
        <fullName evidence="10">SusC/RagA family TonB-linked outer membrane protein</fullName>
    </submittedName>
</protein>
<evidence type="ECO:0000259" key="9">
    <source>
        <dbReference type="Pfam" id="PF07715"/>
    </source>
</evidence>
<evidence type="ECO:0000313" key="11">
    <source>
        <dbReference type="Proteomes" id="UP000286063"/>
    </source>
</evidence>
<dbReference type="SUPFAM" id="SSF56935">
    <property type="entry name" value="Porins"/>
    <property type="match status" value="1"/>
</dbReference>
<sequence>MKKIFNVVGKRRFLFLLFLIFTTQISLDAYSQDKKITFALKNASLKEIIDEIRKNSDCDFVYRDVNLESFVRRDVAFKDVTVRQILTDCLTGTNLGYEINGKTIIICKQVINRDEKKLITITGIVLDGQGNSLPGVTVTIKGTALGTATGLDGEYKLKIPEDKQQILVFSFVGMKTREIVIGSKTRIDVKLEEDTETLEDVVVTGIFTKAKESYTGAVSSISAKELKMYKGHNLLTTLRNIDPSINILMDNTYGSDPNRIPEITIRGNSSLPKSVKEVDQQLNAPLVIMDGFQISMQKLMDFNDEEIESIYILKDASATAIYGSKGANGVIVVTTKSPKGGKLKMNIQGSVNIEIPDLSSYDLLNAREKLKLERIVGLYDDENDILHDRELKAIYNQLNAEVARGVDTDWLSKPVRTGIGQKYNLRFEGGNDTFRWGTNLSYNIIQGVMKTSERNIFSGSITLSYSLKDLIFKNQLVIDINKATESKYGNFSDYADMNPYHRPTDEKGKFIKVYDEKGLNIFNPLYNTQFNTKNESRYTTITNNFSIEWKVSEALRLRARLGLQKRTRTSDKFYPAEHTAYDSFTGGDSFFRKGSYTYGTGENVNIDGNLTLSYSKTFAKKHQVYIGLDYSASQRKSLFYSFKMEGFPDEQLDILFNALQYQKNGKPSGSEELVRHVGFTGNTNYIYHNRYFMDFSYRIDGSSLFGTNRRFAPFWSIGIGWNVHNEDFLKDHAVINSLRIRGSYGETGSQQFSSYQALSTFKYYTDKRYIIWNGAELMGLGNEKLKWQVTKQWDCGVEIGLFDNRFSVSADIYKKQTSNLLSQMDLPLSNGFDSYVANVGEVKNTGFEAMLNGYLIRNTGKEIIWSMTTRWAYNKDEITKLSDALKKQTELYKKENLDQNQLLYEGYSKNAIWAVPSLGIDPSTGKEIFLDRNGNITSTWSPADKRYCGVNQPKFRGNMSSLFRWKDLSVNLSFAFHWGGKQYNETLRSKVEVTEDIINRYNVDQRVFKNRWQKPGDIKPFKGYDSSMTRTTSRYVMNDNVFQFQSANIQYRWHSDYLRKVWRVEAINIGANLSDIFYISSIKRERGTFYPFSRQVSFSFSLMF</sequence>
<evidence type="ECO:0000256" key="7">
    <source>
        <dbReference type="PROSITE-ProRule" id="PRU01360"/>
    </source>
</evidence>
<accession>A0A413ISZ3</accession>
<dbReference type="InterPro" id="IPR036942">
    <property type="entry name" value="Beta-barrel_TonB_sf"/>
</dbReference>
<dbReference type="InterPro" id="IPR039426">
    <property type="entry name" value="TonB-dep_rcpt-like"/>
</dbReference>
<evidence type="ECO:0000313" key="10">
    <source>
        <dbReference type="EMBL" id="RGY20861.1"/>
    </source>
</evidence>
<keyword evidence="8" id="KW-0732">Signal</keyword>
<keyword evidence="2 7" id="KW-0813">Transport</keyword>
<evidence type="ECO:0000256" key="1">
    <source>
        <dbReference type="ARBA" id="ARBA00004571"/>
    </source>
</evidence>
<keyword evidence="5 7" id="KW-0472">Membrane</keyword>
<dbReference type="InterPro" id="IPR023997">
    <property type="entry name" value="TonB-dep_OMP_SusC/RagA_CS"/>
</dbReference>
<dbReference type="NCBIfam" id="TIGR04057">
    <property type="entry name" value="SusC_RagA_signa"/>
    <property type="match status" value="1"/>
</dbReference>
<comment type="caution">
    <text evidence="10">The sequence shown here is derived from an EMBL/GenBank/DDBJ whole genome shotgun (WGS) entry which is preliminary data.</text>
</comment>
<dbReference type="Gene3D" id="2.170.130.10">
    <property type="entry name" value="TonB-dependent receptor, plug domain"/>
    <property type="match status" value="1"/>
</dbReference>
<dbReference type="Gene3D" id="2.40.170.20">
    <property type="entry name" value="TonB-dependent receptor, beta-barrel domain"/>
    <property type="match status" value="1"/>
</dbReference>
<feature type="signal peptide" evidence="8">
    <location>
        <begin position="1"/>
        <end position="31"/>
    </location>
</feature>
<dbReference type="SUPFAM" id="SSF49464">
    <property type="entry name" value="Carboxypeptidase regulatory domain-like"/>
    <property type="match status" value="1"/>
</dbReference>
<comment type="subcellular location">
    <subcellularLocation>
        <location evidence="1 7">Cell outer membrane</location>
        <topology evidence="1 7">Multi-pass membrane protein</topology>
    </subcellularLocation>
</comment>
<evidence type="ECO:0000256" key="5">
    <source>
        <dbReference type="ARBA" id="ARBA00023136"/>
    </source>
</evidence>
<name>A0A413ISZ3_9BACT</name>
<evidence type="ECO:0000256" key="6">
    <source>
        <dbReference type="ARBA" id="ARBA00023237"/>
    </source>
</evidence>
<comment type="similarity">
    <text evidence="7">Belongs to the TonB-dependent receptor family.</text>
</comment>
<dbReference type="InterPro" id="IPR023996">
    <property type="entry name" value="TonB-dep_OMP_SusC/RagA"/>
</dbReference>
<keyword evidence="4 7" id="KW-0812">Transmembrane</keyword>
<dbReference type="Pfam" id="PF13715">
    <property type="entry name" value="CarbopepD_reg_2"/>
    <property type="match status" value="1"/>
</dbReference>
<feature type="chain" id="PRO_5019342952" evidence="8">
    <location>
        <begin position="32"/>
        <end position="1104"/>
    </location>
</feature>
<dbReference type="NCBIfam" id="TIGR04056">
    <property type="entry name" value="OMP_RagA_SusC"/>
    <property type="match status" value="1"/>
</dbReference>
<keyword evidence="6 7" id="KW-0998">Cell outer membrane</keyword>
<dbReference type="OrthoDB" id="1094723at2"/>
<organism evidence="10 11">
    <name type="scientific">Butyricimonas virosa</name>
    <dbReference type="NCBI Taxonomy" id="544645"/>
    <lineage>
        <taxon>Bacteria</taxon>
        <taxon>Pseudomonadati</taxon>
        <taxon>Bacteroidota</taxon>
        <taxon>Bacteroidia</taxon>
        <taxon>Bacteroidales</taxon>
        <taxon>Odoribacteraceae</taxon>
        <taxon>Butyricimonas</taxon>
    </lineage>
</organism>
<dbReference type="Gene3D" id="2.60.40.1120">
    <property type="entry name" value="Carboxypeptidase-like, regulatory domain"/>
    <property type="match status" value="1"/>
</dbReference>
<gene>
    <name evidence="10" type="ORF">DXA50_02025</name>
</gene>
<feature type="domain" description="TonB-dependent receptor plug" evidence="9">
    <location>
        <begin position="211"/>
        <end position="330"/>
    </location>
</feature>
<reference evidence="10 11" key="1">
    <citation type="submission" date="2018-08" db="EMBL/GenBank/DDBJ databases">
        <title>A genome reference for cultivated species of the human gut microbiota.</title>
        <authorList>
            <person name="Zou Y."/>
            <person name="Xue W."/>
            <person name="Luo G."/>
        </authorList>
    </citation>
    <scope>NUCLEOTIDE SEQUENCE [LARGE SCALE GENOMIC DNA]</scope>
    <source>
        <strain evidence="10 11">OF02-7</strain>
    </source>
</reference>
<dbReference type="InterPro" id="IPR012910">
    <property type="entry name" value="Plug_dom"/>
</dbReference>
<dbReference type="GO" id="GO:0009279">
    <property type="term" value="C:cell outer membrane"/>
    <property type="evidence" value="ECO:0007669"/>
    <property type="project" value="UniProtKB-SubCell"/>
</dbReference>
<evidence type="ECO:0000256" key="8">
    <source>
        <dbReference type="SAM" id="SignalP"/>
    </source>
</evidence>
<evidence type="ECO:0000256" key="4">
    <source>
        <dbReference type="ARBA" id="ARBA00022692"/>
    </source>
</evidence>
<evidence type="ECO:0000256" key="3">
    <source>
        <dbReference type="ARBA" id="ARBA00022452"/>
    </source>
</evidence>